<name>A0A250XF60_9CHLO</name>
<dbReference type="InterPro" id="IPR036410">
    <property type="entry name" value="HSP_DnaJ_Cys-rich_dom_sf"/>
</dbReference>
<keyword evidence="1" id="KW-0175">Coiled coil</keyword>
<gene>
    <name evidence="2" type="ORF">CEUSTIGMA_g9129.t1</name>
</gene>
<dbReference type="OrthoDB" id="534312at2759"/>
<comment type="caution">
    <text evidence="2">The sequence shown here is derived from an EMBL/GenBank/DDBJ whole genome shotgun (WGS) entry which is preliminary data.</text>
</comment>
<dbReference type="EMBL" id="BEGY01000069">
    <property type="protein sequence ID" value="GAX81701.1"/>
    <property type="molecule type" value="Genomic_DNA"/>
</dbReference>
<reference evidence="2 3" key="1">
    <citation type="submission" date="2017-08" db="EMBL/GenBank/DDBJ databases">
        <title>Acidophilic green algal genome provides insights into adaptation to an acidic environment.</title>
        <authorList>
            <person name="Hirooka S."/>
            <person name="Hirose Y."/>
            <person name="Kanesaki Y."/>
            <person name="Higuchi S."/>
            <person name="Fujiwara T."/>
            <person name="Onuma R."/>
            <person name="Era A."/>
            <person name="Ohbayashi R."/>
            <person name="Uzuka A."/>
            <person name="Nozaki H."/>
            <person name="Yoshikawa H."/>
            <person name="Miyagishima S.Y."/>
        </authorList>
    </citation>
    <scope>NUCLEOTIDE SEQUENCE [LARGE SCALE GENOMIC DNA]</scope>
    <source>
        <strain evidence="2 3">NIES-2499</strain>
    </source>
</reference>
<evidence type="ECO:0000256" key="1">
    <source>
        <dbReference type="SAM" id="Coils"/>
    </source>
</evidence>
<accession>A0A250XF60</accession>
<evidence type="ECO:0000313" key="3">
    <source>
        <dbReference type="Proteomes" id="UP000232323"/>
    </source>
</evidence>
<keyword evidence="3" id="KW-1185">Reference proteome</keyword>
<dbReference type="AlphaFoldDB" id="A0A250XF60"/>
<organism evidence="2 3">
    <name type="scientific">Chlamydomonas eustigma</name>
    <dbReference type="NCBI Taxonomy" id="1157962"/>
    <lineage>
        <taxon>Eukaryota</taxon>
        <taxon>Viridiplantae</taxon>
        <taxon>Chlorophyta</taxon>
        <taxon>core chlorophytes</taxon>
        <taxon>Chlorophyceae</taxon>
        <taxon>CS clade</taxon>
        <taxon>Chlamydomonadales</taxon>
        <taxon>Chlamydomonadaceae</taxon>
        <taxon>Chlamydomonas</taxon>
    </lineage>
</organism>
<feature type="coiled-coil region" evidence="1">
    <location>
        <begin position="129"/>
        <end position="188"/>
    </location>
</feature>
<dbReference type="Proteomes" id="UP000232323">
    <property type="component" value="Unassembled WGS sequence"/>
</dbReference>
<sequence>MFTADEQDLVNRLREKYYGQSGSPAGEQTGDASYSLDNAIESVPQHHNGSSTSSEVVAKICIICHGTGTKVEEYNHRRLESFCSSCHGNGVNLYRNGVEIIEKPSSSANTMQRVVERKYSLSAAVSEKRERLQADIAAIDEKLDMYNQERSKLSTDIAHNQDEDPEGMRLMMNLLSQLEAQISKLTDMRKARAVSLEKFLPHSSQS</sequence>
<dbReference type="SUPFAM" id="SSF57938">
    <property type="entry name" value="DnaJ/Hsp40 cysteine-rich domain"/>
    <property type="match status" value="1"/>
</dbReference>
<proteinExistence type="predicted"/>
<protein>
    <submittedName>
        <fullName evidence="2">Uncharacterized protein</fullName>
    </submittedName>
</protein>
<evidence type="ECO:0000313" key="2">
    <source>
        <dbReference type="EMBL" id="GAX81701.1"/>
    </source>
</evidence>